<keyword evidence="2" id="KW-1185">Reference proteome</keyword>
<organism evidence="1 2">
    <name type="scientific">Gymnopus androsaceus JB14</name>
    <dbReference type="NCBI Taxonomy" id="1447944"/>
    <lineage>
        <taxon>Eukaryota</taxon>
        <taxon>Fungi</taxon>
        <taxon>Dikarya</taxon>
        <taxon>Basidiomycota</taxon>
        <taxon>Agaricomycotina</taxon>
        <taxon>Agaricomycetes</taxon>
        <taxon>Agaricomycetidae</taxon>
        <taxon>Agaricales</taxon>
        <taxon>Marasmiineae</taxon>
        <taxon>Omphalotaceae</taxon>
        <taxon>Gymnopus</taxon>
    </lineage>
</organism>
<dbReference type="AlphaFoldDB" id="A0A6A4GAN3"/>
<dbReference type="EMBL" id="ML771407">
    <property type="protein sequence ID" value="KAE9382523.1"/>
    <property type="molecule type" value="Genomic_DNA"/>
</dbReference>
<feature type="non-terminal residue" evidence="1">
    <location>
        <position position="331"/>
    </location>
</feature>
<dbReference type="SMART" id="SM00320">
    <property type="entry name" value="WD40"/>
    <property type="match status" value="2"/>
</dbReference>
<protein>
    <submittedName>
        <fullName evidence="1">YVTN repeat-like/Quino protein amine dehydrogenase</fullName>
    </submittedName>
</protein>
<dbReference type="InterPro" id="IPR015943">
    <property type="entry name" value="WD40/YVTN_repeat-like_dom_sf"/>
</dbReference>
<dbReference type="SUPFAM" id="SSF50978">
    <property type="entry name" value="WD40 repeat-like"/>
    <property type="match status" value="1"/>
</dbReference>
<accession>A0A6A4GAN3</accession>
<evidence type="ECO:0000313" key="1">
    <source>
        <dbReference type="EMBL" id="KAE9382523.1"/>
    </source>
</evidence>
<gene>
    <name evidence="1" type="ORF">BT96DRAFT_845407</name>
</gene>
<name>A0A6A4GAN3_9AGAR</name>
<evidence type="ECO:0000313" key="2">
    <source>
        <dbReference type="Proteomes" id="UP000799118"/>
    </source>
</evidence>
<sequence length="331" mass="36683">MTEQYERVATLHGPKDAVLSVSFSPDGRFIVANGFNGVSVWALQGTGFSQVSHPFPFTMTSRNVFPVSSWLCFKKPAQTVLLLGSQEGKVHALDFNPHKAASIYLDYFAPQTPAQQPLCLSVYESTVDADNRGRIVAAFDDKSIVMWMLPAVGEFKHRFSVKLDIDSLPKSVRFAPQAPYIYIFSLQGGQILLLERSSGAVVWKKNRGPTIMSNVSLDSSGDYFVTHTRHEFEKYELSTLNLVQTYSDSPPVVFFPKQIIFAEGDTRVVGGTDRGEIVIYNARNGELVQKLPYPKGGLVQSVSALTQNSKYYLALAGSSSQRCSDVVIYRK</sequence>
<dbReference type="Pfam" id="PF00400">
    <property type="entry name" value="WD40"/>
    <property type="match status" value="1"/>
</dbReference>
<dbReference type="OrthoDB" id="3238562at2759"/>
<dbReference type="InterPro" id="IPR001680">
    <property type="entry name" value="WD40_rpt"/>
</dbReference>
<reference evidence="1" key="1">
    <citation type="journal article" date="2019" name="Environ. Microbiol.">
        <title>Fungal ecological strategies reflected in gene transcription - a case study of two litter decomposers.</title>
        <authorList>
            <person name="Barbi F."/>
            <person name="Kohler A."/>
            <person name="Barry K."/>
            <person name="Baskaran P."/>
            <person name="Daum C."/>
            <person name="Fauchery L."/>
            <person name="Ihrmark K."/>
            <person name="Kuo A."/>
            <person name="LaButti K."/>
            <person name="Lipzen A."/>
            <person name="Morin E."/>
            <person name="Grigoriev I.V."/>
            <person name="Henrissat B."/>
            <person name="Lindahl B."/>
            <person name="Martin F."/>
        </authorList>
    </citation>
    <scope>NUCLEOTIDE SEQUENCE</scope>
    <source>
        <strain evidence="1">JB14</strain>
    </source>
</reference>
<dbReference type="InterPro" id="IPR036322">
    <property type="entry name" value="WD40_repeat_dom_sf"/>
</dbReference>
<dbReference type="Proteomes" id="UP000799118">
    <property type="component" value="Unassembled WGS sequence"/>
</dbReference>
<proteinExistence type="predicted"/>
<dbReference type="Gene3D" id="2.130.10.10">
    <property type="entry name" value="YVTN repeat-like/Quinoprotein amine dehydrogenase"/>
    <property type="match status" value="2"/>
</dbReference>